<dbReference type="Proteomes" id="UP001305779">
    <property type="component" value="Unassembled WGS sequence"/>
</dbReference>
<proteinExistence type="predicted"/>
<sequence length="103" mass="12094">MFQPTLRTFTRQPLRLSRLQTSRPLSSTHQLRLKEDKEQTPEQIEQAKQEQLRSGKKKEELESQSESVVGADRQEVKDHDQHIKELQKEAAKQHQEEHPEGKS</sequence>
<gene>
    <name evidence="2" type="ORF">PRZ48_000628</name>
</gene>
<comment type="caution">
    <text evidence="2">The sequence shown here is derived from an EMBL/GenBank/DDBJ whole genome shotgun (WGS) entry which is preliminary data.</text>
</comment>
<feature type="compositionally biased region" description="Polar residues" evidence="1">
    <location>
        <begin position="1"/>
        <end position="11"/>
    </location>
</feature>
<reference evidence="2 3" key="1">
    <citation type="journal article" date="2023" name="G3 (Bethesda)">
        <title>A chromosome-level genome assembly of Zasmidium syzygii isolated from banana leaves.</title>
        <authorList>
            <person name="van Westerhoven A.C."/>
            <person name="Mehrabi R."/>
            <person name="Talebi R."/>
            <person name="Steentjes M.B.F."/>
            <person name="Corcolon B."/>
            <person name="Chong P.A."/>
            <person name="Kema G.H.J."/>
            <person name="Seidl M.F."/>
        </authorList>
    </citation>
    <scope>NUCLEOTIDE SEQUENCE [LARGE SCALE GENOMIC DNA]</scope>
    <source>
        <strain evidence="2 3">P124</strain>
    </source>
</reference>
<name>A0ABR0F0P2_ZASCE</name>
<protein>
    <submittedName>
        <fullName evidence="2">Uncharacterized protein</fullName>
    </submittedName>
</protein>
<keyword evidence="3" id="KW-1185">Reference proteome</keyword>
<evidence type="ECO:0000313" key="2">
    <source>
        <dbReference type="EMBL" id="KAK4506895.1"/>
    </source>
</evidence>
<feature type="compositionally biased region" description="Polar residues" evidence="1">
    <location>
        <begin position="18"/>
        <end position="30"/>
    </location>
</feature>
<feature type="compositionally biased region" description="Basic and acidic residues" evidence="1">
    <location>
        <begin position="32"/>
        <end position="61"/>
    </location>
</feature>
<evidence type="ECO:0000256" key="1">
    <source>
        <dbReference type="SAM" id="MobiDB-lite"/>
    </source>
</evidence>
<accession>A0ABR0F0P2</accession>
<organism evidence="2 3">
    <name type="scientific">Zasmidium cellare</name>
    <name type="common">Wine cellar mold</name>
    <name type="synonym">Racodium cellare</name>
    <dbReference type="NCBI Taxonomy" id="395010"/>
    <lineage>
        <taxon>Eukaryota</taxon>
        <taxon>Fungi</taxon>
        <taxon>Dikarya</taxon>
        <taxon>Ascomycota</taxon>
        <taxon>Pezizomycotina</taxon>
        <taxon>Dothideomycetes</taxon>
        <taxon>Dothideomycetidae</taxon>
        <taxon>Mycosphaerellales</taxon>
        <taxon>Mycosphaerellaceae</taxon>
        <taxon>Zasmidium</taxon>
    </lineage>
</organism>
<feature type="compositionally biased region" description="Basic and acidic residues" evidence="1">
    <location>
        <begin position="72"/>
        <end position="103"/>
    </location>
</feature>
<evidence type="ECO:0000313" key="3">
    <source>
        <dbReference type="Proteomes" id="UP001305779"/>
    </source>
</evidence>
<dbReference type="EMBL" id="JAXOVC010000001">
    <property type="protein sequence ID" value="KAK4506895.1"/>
    <property type="molecule type" value="Genomic_DNA"/>
</dbReference>
<feature type="region of interest" description="Disordered" evidence="1">
    <location>
        <begin position="1"/>
        <end position="103"/>
    </location>
</feature>